<evidence type="ECO:0000256" key="5">
    <source>
        <dbReference type="ARBA" id="ARBA00023163"/>
    </source>
</evidence>
<dbReference type="InterPro" id="IPR001789">
    <property type="entry name" value="Sig_transdc_resp-reg_receiver"/>
</dbReference>
<keyword evidence="4 8" id="KW-0238">DNA-binding</keyword>
<dbReference type="PROSITE" id="PS50110">
    <property type="entry name" value="RESPONSE_REGULATORY"/>
    <property type="match status" value="1"/>
</dbReference>
<keyword evidence="3" id="KW-0805">Transcription regulation</keyword>
<reference evidence="8 9" key="1">
    <citation type="submission" date="2023-07" db="EMBL/GenBank/DDBJ databases">
        <title>Genomic Encyclopedia of Type Strains, Phase IV (KMG-IV): sequencing the most valuable type-strain genomes for metagenomic binning, comparative biology and taxonomic classification.</title>
        <authorList>
            <person name="Goeker M."/>
        </authorList>
    </citation>
    <scope>NUCLEOTIDE SEQUENCE [LARGE SCALE GENOMIC DNA]</scope>
    <source>
        <strain evidence="8 9">B6-8</strain>
    </source>
</reference>
<dbReference type="Gene3D" id="1.10.10.10">
    <property type="entry name" value="Winged helix-like DNA-binding domain superfamily/Winged helix DNA-binding domain"/>
    <property type="match status" value="1"/>
</dbReference>
<dbReference type="InterPro" id="IPR036388">
    <property type="entry name" value="WH-like_DNA-bd_sf"/>
</dbReference>
<dbReference type="SMART" id="SM00448">
    <property type="entry name" value="REC"/>
    <property type="match status" value="1"/>
</dbReference>
<comment type="caution">
    <text evidence="8">The sequence shown here is derived from an EMBL/GenBank/DDBJ whole genome shotgun (WGS) entry which is preliminary data.</text>
</comment>
<dbReference type="Pfam" id="PF00072">
    <property type="entry name" value="Response_reg"/>
    <property type="match status" value="1"/>
</dbReference>
<evidence type="ECO:0000256" key="6">
    <source>
        <dbReference type="PROSITE-ProRule" id="PRU00169"/>
    </source>
</evidence>
<dbReference type="RefSeq" id="WP_266349587.1">
    <property type="nucleotide sequence ID" value="NZ_JAPKNG010000004.1"/>
</dbReference>
<sequence length="231" mass="25399">MLLVEDDIELREGLAENLRLNGLTVHEAATGSEFRTAIAMSEVDVAIIDINLPDASGFELAHDIGGQDDRPGIIILTARAGRQDRLRGYTEGADLYLTKPVDNGELVLAVRNLAKRVIQSRAHRPRPGPEGLTWRLDVARKLLISPDDKLLVLTGKEVMLLEMFEKAKEKPLSRSYLASVMGYGAPGPNHRGLDAALRRLKDKASKAQIDLPFLVVHTIGVRFVGNLKKIV</sequence>
<dbReference type="EMBL" id="JAUSVO010000004">
    <property type="protein sequence ID" value="MDQ0438690.1"/>
    <property type="molecule type" value="Genomic_DNA"/>
</dbReference>
<organism evidence="8 9">
    <name type="scientific">Kaistia dalseonensis</name>
    <dbReference type="NCBI Taxonomy" id="410840"/>
    <lineage>
        <taxon>Bacteria</taxon>
        <taxon>Pseudomonadati</taxon>
        <taxon>Pseudomonadota</taxon>
        <taxon>Alphaproteobacteria</taxon>
        <taxon>Hyphomicrobiales</taxon>
        <taxon>Kaistiaceae</taxon>
        <taxon>Kaistia</taxon>
    </lineage>
</organism>
<dbReference type="SUPFAM" id="SSF46894">
    <property type="entry name" value="C-terminal effector domain of the bipartite response regulators"/>
    <property type="match status" value="1"/>
</dbReference>
<name>A0ABU0H8S5_9HYPH</name>
<dbReference type="GO" id="GO:0003677">
    <property type="term" value="F:DNA binding"/>
    <property type="evidence" value="ECO:0007669"/>
    <property type="project" value="UniProtKB-KW"/>
</dbReference>
<dbReference type="InterPro" id="IPR039420">
    <property type="entry name" value="WalR-like"/>
</dbReference>
<dbReference type="CDD" id="cd17574">
    <property type="entry name" value="REC_OmpR"/>
    <property type="match status" value="1"/>
</dbReference>
<keyword evidence="5" id="KW-0804">Transcription</keyword>
<dbReference type="SUPFAM" id="SSF52172">
    <property type="entry name" value="CheY-like"/>
    <property type="match status" value="1"/>
</dbReference>
<evidence type="ECO:0000256" key="3">
    <source>
        <dbReference type="ARBA" id="ARBA00023015"/>
    </source>
</evidence>
<evidence type="ECO:0000313" key="8">
    <source>
        <dbReference type="EMBL" id="MDQ0438690.1"/>
    </source>
</evidence>
<keyword evidence="2" id="KW-0902">Two-component regulatory system</keyword>
<accession>A0ABU0H8S5</accession>
<evidence type="ECO:0000256" key="4">
    <source>
        <dbReference type="ARBA" id="ARBA00023125"/>
    </source>
</evidence>
<protein>
    <submittedName>
        <fullName evidence="8">DNA-binding response OmpR family regulator</fullName>
    </submittedName>
</protein>
<evidence type="ECO:0000256" key="1">
    <source>
        <dbReference type="ARBA" id="ARBA00022553"/>
    </source>
</evidence>
<dbReference type="Proteomes" id="UP001241603">
    <property type="component" value="Unassembled WGS sequence"/>
</dbReference>
<keyword evidence="9" id="KW-1185">Reference proteome</keyword>
<evidence type="ECO:0000313" key="9">
    <source>
        <dbReference type="Proteomes" id="UP001241603"/>
    </source>
</evidence>
<dbReference type="PANTHER" id="PTHR48111:SF1">
    <property type="entry name" value="TWO-COMPONENT RESPONSE REGULATOR ORR33"/>
    <property type="match status" value="1"/>
</dbReference>
<feature type="modified residue" description="4-aspartylphosphate" evidence="6">
    <location>
        <position position="49"/>
    </location>
</feature>
<feature type="domain" description="Response regulatory" evidence="7">
    <location>
        <begin position="1"/>
        <end position="114"/>
    </location>
</feature>
<proteinExistence type="predicted"/>
<dbReference type="InterPro" id="IPR011006">
    <property type="entry name" value="CheY-like_superfamily"/>
</dbReference>
<keyword evidence="1 6" id="KW-0597">Phosphoprotein</keyword>
<evidence type="ECO:0000256" key="2">
    <source>
        <dbReference type="ARBA" id="ARBA00023012"/>
    </source>
</evidence>
<dbReference type="PANTHER" id="PTHR48111">
    <property type="entry name" value="REGULATOR OF RPOS"/>
    <property type="match status" value="1"/>
</dbReference>
<evidence type="ECO:0000259" key="7">
    <source>
        <dbReference type="PROSITE" id="PS50110"/>
    </source>
</evidence>
<dbReference type="InterPro" id="IPR016032">
    <property type="entry name" value="Sig_transdc_resp-reg_C-effctor"/>
</dbReference>
<gene>
    <name evidence="8" type="ORF">QO014_003085</name>
</gene>
<dbReference type="Gene3D" id="3.40.50.2300">
    <property type="match status" value="1"/>
</dbReference>